<protein>
    <submittedName>
        <fullName evidence="2">Uncharacterized protein</fullName>
    </submittedName>
</protein>
<sequence length="234" mass="26295">MPSVVIVEKNGDLKMQEYKSINTDELYKKCNFKKSDGFDKVTEWGYSKKGDSPITVELWARSDGQANQENKYDFPPPVDSDLFFGNCALLLRDSNMKIIDLTIDKWNKIYEHLFGGFETLADNADDDEEEEDELENVPSSMKTKDGYLKDGFIIEDVLEDADVVDADADADADADENESSDNSEDECDSEKDEETTSDEEEDDDNESGNDSDDSSELNSEEYDYSDEGGHASPP</sequence>
<evidence type="ECO:0000256" key="1">
    <source>
        <dbReference type="SAM" id="MobiDB-lite"/>
    </source>
</evidence>
<reference evidence="2" key="1">
    <citation type="journal article" date="2020" name="Nature">
        <title>Giant virus diversity and host interactions through global metagenomics.</title>
        <authorList>
            <person name="Schulz F."/>
            <person name="Roux S."/>
            <person name="Paez-Espino D."/>
            <person name="Jungbluth S."/>
            <person name="Walsh D.A."/>
            <person name="Denef V.J."/>
            <person name="McMahon K.D."/>
            <person name="Konstantinidis K.T."/>
            <person name="Eloe-Fadrosh E.A."/>
            <person name="Kyrpides N.C."/>
            <person name="Woyke T."/>
        </authorList>
    </citation>
    <scope>NUCLEOTIDE SEQUENCE</scope>
    <source>
        <strain evidence="2">GVMAG-M-3300023184-18</strain>
    </source>
</reference>
<dbReference type="EMBL" id="MN740080">
    <property type="protein sequence ID" value="QHT87053.1"/>
    <property type="molecule type" value="Genomic_DNA"/>
</dbReference>
<proteinExistence type="predicted"/>
<name>A0A6C0I4H8_9ZZZZ</name>
<organism evidence="2">
    <name type="scientific">viral metagenome</name>
    <dbReference type="NCBI Taxonomy" id="1070528"/>
    <lineage>
        <taxon>unclassified sequences</taxon>
        <taxon>metagenomes</taxon>
        <taxon>organismal metagenomes</taxon>
    </lineage>
</organism>
<feature type="compositionally biased region" description="Acidic residues" evidence="1">
    <location>
        <begin position="164"/>
        <end position="226"/>
    </location>
</feature>
<dbReference type="AlphaFoldDB" id="A0A6C0I4H8"/>
<feature type="region of interest" description="Disordered" evidence="1">
    <location>
        <begin position="164"/>
        <end position="234"/>
    </location>
</feature>
<accession>A0A6C0I4H8</accession>
<evidence type="ECO:0000313" key="2">
    <source>
        <dbReference type="EMBL" id="QHT87053.1"/>
    </source>
</evidence>